<dbReference type="Gene3D" id="3.40.50.720">
    <property type="entry name" value="NAD(P)-binding Rossmann-like Domain"/>
    <property type="match status" value="1"/>
</dbReference>
<evidence type="ECO:0000313" key="2">
    <source>
        <dbReference type="EMBL" id="TWR25155.1"/>
    </source>
</evidence>
<proteinExistence type="predicted"/>
<evidence type="ECO:0000313" key="3">
    <source>
        <dbReference type="Proteomes" id="UP000320042"/>
    </source>
</evidence>
<dbReference type="PANTHER" id="PTHR48079:SF9">
    <property type="entry name" value="PUTATIVE-RELATED"/>
    <property type="match status" value="1"/>
</dbReference>
<sequence length="295" mass="31825">MRVFVTGASGFVGSAVVNELLSAGHTVLGLVRSDSAVQKLQQAGAEAYQGDVNDIEVITKCAAECDAVIHTDFNHDFSKYKQNCEDDRRVITAFAEALKGTDKPLVITSGVGLLQLGRVVNENDALPANSEEIPRAASEEAAIAAAANGVNAYIVRLPSSVHDAGDHGFVPMVIGISKEKGKSGYINDGLNKWPAVHRSDAAKVYRLVIEQQPAQRVFHAVGEEGIAFREIAQAISKHLHLPLVSLNPDKAKEHFTWFAHFASFNSPSSNQITCDTLGWKPTGIGLIQDMEQSYF</sequence>
<dbReference type="AlphaFoldDB" id="A0A563U0J3"/>
<dbReference type="GO" id="GO:0005737">
    <property type="term" value="C:cytoplasm"/>
    <property type="evidence" value="ECO:0007669"/>
    <property type="project" value="TreeGrafter"/>
</dbReference>
<dbReference type="EMBL" id="VOEJ01000009">
    <property type="protein sequence ID" value="TWR25155.1"/>
    <property type="molecule type" value="Genomic_DNA"/>
</dbReference>
<gene>
    <name evidence="2" type="ORF">FPZ43_16925</name>
</gene>
<comment type="caution">
    <text evidence="2">The sequence shown here is derived from an EMBL/GenBank/DDBJ whole genome shotgun (WGS) entry which is preliminary data.</text>
</comment>
<protein>
    <submittedName>
        <fullName evidence="2">SDR family oxidoreductase</fullName>
    </submittedName>
</protein>
<dbReference type="InterPro" id="IPR051783">
    <property type="entry name" value="NAD(P)-dependent_oxidoreduct"/>
</dbReference>
<dbReference type="Proteomes" id="UP000320042">
    <property type="component" value="Unassembled WGS sequence"/>
</dbReference>
<accession>A0A563U0J3</accession>
<feature type="domain" description="NAD-dependent epimerase/dehydratase" evidence="1">
    <location>
        <begin position="3"/>
        <end position="215"/>
    </location>
</feature>
<dbReference type="GO" id="GO:0004029">
    <property type="term" value="F:aldehyde dehydrogenase (NAD+) activity"/>
    <property type="evidence" value="ECO:0007669"/>
    <property type="project" value="TreeGrafter"/>
</dbReference>
<reference evidence="2 3" key="1">
    <citation type="submission" date="2019-07" db="EMBL/GenBank/DDBJ databases">
        <authorList>
            <person name="Kim J."/>
        </authorList>
    </citation>
    <scope>NUCLEOTIDE SEQUENCE [LARGE SCALE GENOMIC DNA]</scope>
    <source>
        <strain evidence="3">dk17</strain>
    </source>
</reference>
<organism evidence="2 3">
    <name type="scientific">Mucilaginibacter pallidiroseus</name>
    <dbReference type="NCBI Taxonomy" id="2599295"/>
    <lineage>
        <taxon>Bacteria</taxon>
        <taxon>Pseudomonadati</taxon>
        <taxon>Bacteroidota</taxon>
        <taxon>Sphingobacteriia</taxon>
        <taxon>Sphingobacteriales</taxon>
        <taxon>Sphingobacteriaceae</taxon>
        <taxon>Mucilaginibacter</taxon>
    </lineage>
</organism>
<dbReference type="SUPFAM" id="SSF51735">
    <property type="entry name" value="NAD(P)-binding Rossmann-fold domains"/>
    <property type="match status" value="1"/>
</dbReference>
<dbReference type="CDD" id="cd05262">
    <property type="entry name" value="SDR_a7"/>
    <property type="match status" value="1"/>
</dbReference>
<dbReference type="PANTHER" id="PTHR48079">
    <property type="entry name" value="PROTEIN YEEZ"/>
    <property type="match status" value="1"/>
</dbReference>
<dbReference type="RefSeq" id="WP_146383126.1">
    <property type="nucleotide sequence ID" value="NZ_VOEJ01000009.1"/>
</dbReference>
<dbReference type="InterPro" id="IPR001509">
    <property type="entry name" value="Epimerase_deHydtase"/>
</dbReference>
<evidence type="ECO:0000259" key="1">
    <source>
        <dbReference type="Pfam" id="PF01370"/>
    </source>
</evidence>
<dbReference type="Pfam" id="PF01370">
    <property type="entry name" value="Epimerase"/>
    <property type="match status" value="1"/>
</dbReference>
<dbReference type="InterPro" id="IPR036291">
    <property type="entry name" value="NAD(P)-bd_dom_sf"/>
</dbReference>
<dbReference type="OrthoDB" id="9807212at2"/>
<name>A0A563U0J3_9SPHI</name>
<keyword evidence="3" id="KW-1185">Reference proteome</keyword>